<dbReference type="Proteomes" id="UP000800094">
    <property type="component" value="Unassembled WGS sequence"/>
</dbReference>
<evidence type="ECO:0000313" key="2">
    <source>
        <dbReference type="EMBL" id="KAF2256832.1"/>
    </source>
</evidence>
<organism evidence="2 3">
    <name type="scientific">Trematosphaeria pertusa</name>
    <dbReference type="NCBI Taxonomy" id="390896"/>
    <lineage>
        <taxon>Eukaryota</taxon>
        <taxon>Fungi</taxon>
        <taxon>Dikarya</taxon>
        <taxon>Ascomycota</taxon>
        <taxon>Pezizomycotina</taxon>
        <taxon>Dothideomycetes</taxon>
        <taxon>Pleosporomycetidae</taxon>
        <taxon>Pleosporales</taxon>
        <taxon>Massarineae</taxon>
        <taxon>Trematosphaeriaceae</taxon>
        <taxon>Trematosphaeria</taxon>
    </lineage>
</organism>
<dbReference type="AlphaFoldDB" id="A0A6A6J3P3"/>
<reference evidence="2" key="1">
    <citation type="journal article" date="2020" name="Stud. Mycol.">
        <title>101 Dothideomycetes genomes: a test case for predicting lifestyles and emergence of pathogens.</title>
        <authorList>
            <person name="Haridas S."/>
            <person name="Albert R."/>
            <person name="Binder M."/>
            <person name="Bloem J."/>
            <person name="Labutti K."/>
            <person name="Salamov A."/>
            <person name="Andreopoulos B."/>
            <person name="Baker S."/>
            <person name="Barry K."/>
            <person name="Bills G."/>
            <person name="Bluhm B."/>
            <person name="Cannon C."/>
            <person name="Castanera R."/>
            <person name="Culley D."/>
            <person name="Daum C."/>
            <person name="Ezra D."/>
            <person name="Gonzalez J."/>
            <person name="Henrissat B."/>
            <person name="Kuo A."/>
            <person name="Liang C."/>
            <person name="Lipzen A."/>
            <person name="Lutzoni F."/>
            <person name="Magnuson J."/>
            <person name="Mondo S."/>
            <person name="Nolan M."/>
            <person name="Ohm R."/>
            <person name="Pangilinan J."/>
            <person name="Park H.-J."/>
            <person name="Ramirez L."/>
            <person name="Alfaro M."/>
            <person name="Sun H."/>
            <person name="Tritt A."/>
            <person name="Yoshinaga Y."/>
            <person name="Zwiers L.-H."/>
            <person name="Turgeon B."/>
            <person name="Goodwin S."/>
            <person name="Spatafora J."/>
            <person name="Crous P."/>
            <person name="Grigoriev I."/>
        </authorList>
    </citation>
    <scope>NUCLEOTIDE SEQUENCE</scope>
    <source>
        <strain evidence="2">CBS 122368</strain>
    </source>
</reference>
<keyword evidence="3" id="KW-1185">Reference proteome</keyword>
<sequence>MAPVKPSNTRSNFHSARPSSSRVKKWELNGRPSPSAMHEHIMHKKRGKKYFSITTPKGMREQWWPLQSHQQMETRPCYYANSRIHKLACGHTVAVARDAEPCAANCANALVQPKNCFGSPVPAQYAPTLVKIRESIFEGFNAFAATAANANDVVRNNVWLDVLDKVWRDQEAKLAPHPDLISGDFYCSLCSTDFHRAAIPAFELPDAPYYCFVVGKDEHDVAIIHELERGVRPHEMKHKGRKVHGDPDVMRRVREGRITRQRVEEKQTVTDRLRTETMLEEWETLGM</sequence>
<feature type="compositionally biased region" description="Polar residues" evidence="1">
    <location>
        <begin position="1"/>
        <end position="21"/>
    </location>
</feature>
<dbReference type="GeneID" id="54585874"/>
<accession>A0A6A6J3P3</accession>
<dbReference type="RefSeq" id="XP_033691836.1">
    <property type="nucleotide sequence ID" value="XM_033832544.1"/>
</dbReference>
<gene>
    <name evidence="2" type="ORF">BU26DRAFT_558267</name>
</gene>
<dbReference type="OrthoDB" id="3784745at2759"/>
<evidence type="ECO:0000256" key="1">
    <source>
        <dbReference type="SAM" id="MobiDB-lite"/>
    </source>
</evidence>
<dbReference type="EMBL" id="ML987189">
    <property type="protein sequence ID" value="KAF2256832.1"/>
    <property type="molecule type" value="Genomic_DNA"/>
</dbReference>
<proteinExistence type="predicted"/>
<name>A0A6A6J3P3_9PLEO</name>
<protein>
    <submittedName>
        <fullName evidence="2">Uncharacterized protein</fullName>
    </submittedName>
</protein>
<evidence type="ECO:0000313" key="3">
    <source>
        <dbReference type="Proteomes" id="UP000800094"/>
    </source>
</evidence>
<feature type="region of interest" description="Disordered" evidence="1">
    <location>
        <begin position="1"/>
        <end position="36"/>
    </location>
</feature>